<dbReference type="RefSeq" id="WP_106581186.1">
    <property type="nucleotide sequence ID" value="NZ_PYGA01000001.1"/>
</dbReference>
<sequence>MATLSPSFGLPAGERAQLTAAGIHIDRGGRTVLSDVDITVAPRSRLGIVGENGRGKSTLLHILAGLLEPDAGTVRRIGTIGVAEQEMRATDGRTVGDLIDIELAAERTALAAFDESAAGLAHSAPGAAEAYAAALDAAETLDAWDADRRVDLALENLGAVTDRSRPLAELSVGQRYRVRLACLLGASHDFLLLDEPTNHLDAAGLDYLTTHLRSRGQGVVLVSHDRALLSDVATTMLDLDPSRDGRPRVYGGGFAGYQEGRRAERERWAAEYEQQQAEHARLTQGLSEAQNRLVTGWRPDKGTGKHQRATRAPGLVRSVHRRRDDLEAHAVSMPSPPLRFRMPELPARAGASLLSAEEVTVAGRLDRPVSVALDSGSRLAVTGVNGSGKSTLLAVLAGRIEPSSGAVRTARTVRVQVLTQESPQAGPQRARDVFLAHQNRLIRAGVLTEGEAVSLASLGLLSSADVNKPMHELSMGQQRRLDLAMALASRPHVLLLDEPTNHLSIALVDELTEGLDATDAAVVLATHDRQLRRDIEPWDRLALETGSLARSASTSTGVPGRVLQCPAHAG</sequence>
<dbReference type="FunFam" id="3.40.50.300:FF:000011">
    <property type="entry name" value="Putative ABC transporter ATP-binding component"/>
    <property type="match status" value="1"/>
</dbReference>
<dbReference type="InterPro" id="IPR050611">
    <property type="entry name" value="ABCF"/>
</dbReference>
<dbReference type="AlphaFoldDB" id="A0A2P8DV18"/>
<dbReference type="PANTHER" id="PTHR19211:SF14">
    <property type="entry name" value="ATP-BINDING CASSETTE SUB-FAMILY F MEMBER 1"/>
    <property type="match status" value="1"/>
</dbReference>
<dbReference type="InterPro" id="IPR027417">
    <property type="entry name" value="P-loop_NTPase"/>
</dbReference>
<dbReference type="Pfam" id="PF00005">
    <property type="entry name" value="ABC_tran"/>
    <property type="match status" value="2"/>
</dbReference>
<protein>
    <submittedName>
        <fullName evidence="5">Macrolide transport system ATP-binding/permease protein</fullName>
    </submittedName>
</protein>
<feature type="domain" description="ABC transporter" evidence="4">
    <location>
        <begin position="18"/>
        <end position="266"/>
    </location>
</feature>
<dbReference type="InterPro" id="IPR003593">
    <property type="entry name" value="AAA+_ATPase"/>
</dbReference>
<evidence type="ECO:0000256" key="1">
    <source>
        <dbReference type="ARBA" id="ARBA00022737"/>
    </source>
</evidence>
<dbReference type="PANTHER" id="PTHR19211">
    <property type="entry name" value="ATP-BINDING TRANSPORT PROTEIN-RELATED"/>
    <property type="match status" value="1"/>
</dbReference>
<evidence type="ECO:0000259" key="4">
    <source>
        <dbReference type="PROSITE" id="PS50893"/>
    </source>
</evidence>
<dbReference type="GO" id="GO:0016887">
    <property type="term" value="F:ATP hydrolysis activity"/>
    <property type="evidence" value="ECO:0007669"/>
    <property type="project" value="InterPro"/>
</dbReference>
<evidence type="ECO:0000256" key="2">
    <source>
        <dbReference type="ARBA" id="ARBA00022741"/>
    </source>
</evidence>
<dbReference type="EMBL" id="PYGA01000001">
    <property type="protein sequence ID" value="PSL01034.1"/>
    <property type="molecule type" value="Genomic_DNA"/>
</dbReference>
<proteinExistence type="predicted"/>
<name>A0A2P8DV18_9ACTN</name>
<evidence type="ECO:0000256" key="3">
    <source>
        <dbReference type="ARBA" id="ARBA00022840"/>
    </source>
</evidence>
<dbReference type="PROSITE" id="PS50893">
    <property type="entry name" value="ABC_TRANSPORTER_2"/>
    <property type="match status" value="2"/>
</dbReference>
<evidence type="ECO:0000313" key="6">
    <source>
        <dbReference type="Proteomes" id="UP000240542"/>
    </source>
</evidence>
<feature type="domain" description="ABC transporter" evidence="4">
    <location>
        <begin position="340"/>
        <end position="570"/>
    </location>
</feature>
<keyword evidence="1" id="KW-0677">Repeat</keyword>
<dbReference type="InterPro" id="IPR003439">
    <property type="entry name" value="ABC_transporter-like_ATP-bd"/>
</dbReference>
<comment type="caution">
    <text evidence="5">The sequence shown here is derived from an EMBL/GenBank/DDBJ whole genome shotgun (WGS) entry which is preliminary data.</text>
</comment>
<gene>
    <name evidence="5" type="ORF">CLV63_101513</name>
</gene>
<keyword evidence="2" id="KW-0547">Nucleotide-binding</keyword>
<accession>A0A2P8DV18</accession>
<evidence type="ECO:0000313" key="5">
    <source>
        <dbReference type="EMBL" id="PSL01034.1"/>
    </source>
</evidence>
<dbReference type="Gene3D" id="3.40.50.300">
    <property type="entry name" value="P-loop containing nucleotide triphosphate hydrolases"/>
    <property type="match status" value="2"/>
</dbReference>
<reference evidence="5 6" key="1">
    <citation type="submission" date="2018-03" db="EMBL/GenBank/DDBJ databases">
        <title>Genomic Encyclopedia of Archaeal and Bacterial Type Strains, Phase II (KMG-II): from individual species to whole genera.</title>
        <authorList>
            <person name="Goeker M."/>
        </authorList>
    </citation>
    <scope>NUCLEOTIDE SEQUENCE [LARGE SCALE GENOMIC DNA]</scope>
    <source>
        <strain evidence="5 6">DSM 45312</strain>
    </source>
</reference>
<dbReference type="SMART" id="SM00382">
    <property type="entry name" value="AAA"/>
    <property type="match status" value="2"/>
</dbReference>
<dbReference type="OrthoDB" id="3207002at2"/>
<dbReference type="SUPFAM" id="SSF52540">
    <property type="entry name" value="P-loop containing nucleoside triphosphate hydrolases"/>
    <property type="match status" value="2"/>
</dbReference>
<organism evidence="5 6">
    <name type="scientific">Murinocardiopsis flavida</name>
    <dbReference type="NCBI Taxonomy" id="645275"/>
    <lineage>
        <taxon>Bacteria</taxon>
        <taxon>Bacillati</taxon>
        <taxon>Actinomycetota</taxon>
        <taxon>Actinomycetes</taxon>
        <taxon>Streptosporangiales</taxon>
        <taxon>Nocardiopsidaceae</taxon>
        <taxon>Murinocardiopsis</taxon>
    </lineage>
</organism>
<keyword evidence="3 5" id="KW-0067">ATP-binding</keyword>
<dbReference type="Proteomes" id="UP000240542">
    <property type="component" value="Unassembled WGS sequence"/>
</dbReference>
<keyword evidence="6" id="KW-1185">Reference proteome</keyword>
<dbReference type="GO" id="GO:0005524">
    <property type="term" value="F:ATP binding"/>
    <property type="evidence" value="ECO:0007669"/>
    <property type="project" value="UniProtKB-KW"/>
</dbReference>